<feature type="domain" description="Insertion element IS150 protein InsJ-like helix-turn-helix" evidence="2">
    <location>
        <begin position="8"/>
        <end position="56"/>
    </location>
</feature>
<comment type="similarity">
    <text evidence="1">Belongs to the IS150/IS1296 orfA family.</text>
</comment>
<dbReference type="GO" id="GO:0043565">
    <property type="term" value="F:sequence-specific DNA binding"/>
    <property type="evidence" value="ECO:0007669"/>
    <property type="project" value="InterPro"/>
</dbReference>
<reference evidence="3 4" key="1">
    <citation type="submission" date="2016-10" db="EMBL/GenBank/DDBJ databases">
        <authorList>
            <person name="de Groot N.N."/>
        </authorList>
    </citation>
    <scope>NUCLEOTIDE SEQUENCE [LARGE SCALE GENOMIC DNA]</scope>
    <source>
        <strain evidence="3 4">DSM 15827</strain>
    </source>
</reference>
<evidence type="ECO:0000313" key="4">
    <source>
        <dbReference type="Proteomes" id="UP000198556"/>
    </source>
</evidence>
<dbReference type="SUPFAM" id="SSF46689">
    <property type="entry name" value="Homeodomain-like"/>
    <property type="match status" value="1"/>
</dbReference>
<dbReference type="SUPFAM" id="SSF48295">
    <property type="entry name" value="TrpR-like"/>
    <property type="match status" value="1"/>
</dbReference>
<dbReference type="InterPro" id="IPR010921">
    <property type="entry name" value="Trp_repressor/repl_initiator"/>
</dbReference>
<feature type="domain" description="Insertion element IS150 protein InsJ-like helix-turn-helix" evidence="2">
    <location>
        <begin position="66"/>
        <end position="115"/>
    </location>
</feature>
<dbReference type="InterPro" id="IPR052057">
    <property type="entry name" value="IS150/IS1296_orfA-like"/>
</dbReference>
<dbReference type="PANTHER" id="PTHR33795">
    <property type="entry name" value="INSERTION ELEMENT IS150 PROTEIN INSJ"/>
    <property type="match status" value="1"/>
</dbReference>
<sequence>MAKYSYKFKRKLVIEYLSTNISYNQLSRKYNIPNSSVIKSWVHNYNTFGKDALLRRESKKIYTYEFKLNAVELYLTTELSQTDVCKAIGITNVSMLCRWINEFHTGGCAALKKGRATCYG</sequence>
<organism evidence="3 4">
    <name type="scientific">Granulicatella balaenopterae</name>
    <dbReference type="NCBI Taxonomy" id="137733"/>
    <lineage>
        <taxon>Bacteria</taxon>
        <taxon>Bacillati</taxon>
        <taxon>Bacillota</taxon>
        <taxon>Bacilli</taxon>
        <taxon>Lactobacillales</taxon>
        <taxon>Carnobacteriaceae</taxon>
        <taxon>Granulicatella</taxon>
    </lineage>
</organism>
<evidence type="ECO:0000256" key="1">
    <source>
        <dbReference type="ARBA" id="ARBA00038232"/>
    </source>
</evidence>
<dbReference type="AlphaFoldDB" id="A0A1H9MLV1"/>
<dbReference type="Proteomes" id="UP000198556">
    <property type="component" value="Unassembled WGS sequence"/>
</dbReference>
<dbReference type="InterPro" id="IPR055247">
    <property type="entry name" value="InsJ-like_HTH"/>
</dbReference>
<dbReference type="Pfam" id="PF13518">
    <property type="entry name" value="HTH_28"/>
    <property type="match status" value="2"/>
</dbReference>
<dbReference type="EMBL" id="FOGF01000028">
    <property type="protein sequence ID" value="SER24509.1"/>
    <property type="molecule type" value="Genomic_DNA"/>
</dbReference>
<dbReference type="STRING" id="137733.SAMN05421767_1285"/>
<dbReference type="InterPro" id="IPR036388">
    <property type="entry name" value="WH-like_DNA-bd_sf"/>
</dbReference>
<accession>A0A1H9MLV1</accession>
<gene>
    <name evidence="3" type="ORF">SAMN05421767_1285</name>
</gene>
<proteinExistence type="inferred from homology"/>
<keyword evidence="4" id="KW-1185">Reference proteome</keyword>
<dbReference type="PANTHER" id="PTHR33795:SF1">
    <property type="entry name" value="INSERTION ELEMENT IS150 PROTEIN INSJ"/>
    <property type="match status" value="1"/>
</dbReference>
<evidence type="ECO:0000259" key="2">
    <source>
        <dbReference type="Pfam" id="PF13518"/>
    </source>
</evidence>
<dbReference type="Gene3D" id="1.10.10.10">
    <property type="entry name" value="Winged helix-like DNA-binding domain superfamily/Winged helix DNA-binding domain"/>
    <property type="match status" value="2"/>
</dbReference>
<protein>
    <submittedName>
        <fullName evidence="3">Transposase</fullName>
    </submittedName>
</protein>
<evidence type="ECO:0000313" key="3">
    <source>
        <dbReference type="EMBL" id="SER24509.1"/>
    </source>
</evidence>
<name>A0A1H9MLV1_9LACT</name>
<dbReference type="InterPro" id="IPR009057">
    <property type="entry name" value="Homeodomain-like_sf"/>
</dbReference>